<reference evidence="2 3" key="1">
    <citation type="submission" date="2015-03" db="EMBL/GenBank/DDBJ databases">
        <title>Genome sequencing of Methylobacterium aquaticum DSM16371 type strain.</title>
        <authorList>
            <person name="Chaudhry V."/>
            <person name="Patil P.B."/>
        </authorList>
    </citation>
    <scope>NUCLEOTIDE SEQUENCE [LARGE SCALE GENOMIC DNA]</scope>
    <source>
        <strain evidence="2 3">DSM 16371</strain>
    </source>
</reference>
<dbReference type="EMBL" id="LABX01000007">
    <property type="protein sequence ID" value="KMO41428.1"/>
    <property type="molecule type" value="Genomic_DNA"/>
</dbReference>
<evidence type="ECO:0000313" key="2">
    <source>
        <dbReference type="EMBL" id="KMO41428.1"/>
    </source>
</evidence>
<evidence type="ECO:0000313" key="3">
    <source>
        <dbReference type="Proteomes" id="UP000035929"/>
    </source>
</evidence>
<comment type="caution">
    <text evidence="2">The sequence shown here is derived from an EMBL/GenBank/DDBJ whole genome shotgun (WGS) entry which is preliminary data.</text>
</comment>
<gene>
    <name evidence="2" type="ORF">VP06_00980</name>
</gene>
<sequence>MANPGLPGHEPTPGGGIPGDIPPPVAPDDLPDIGPTGPRSPYPVNDPGITDPAGPGSEPDYLPGGPTNPGTRF</sequence>
<dbReference type="RefSeq" id="WP_048461987.1">
    <property type="nucleotide sequence ID" value="NZ_LABX01000007.1"/>
</dbReference>
<dbReference type="Proteomes" id="UP000035929">
    <property type="component" value="Unassembled WGS sequence"/>
</dbReference>
<dbReference type="AlphaFoldDB" id="A0A0J6T7B0"/>
<accession>A0A0J6T7B0</accession>
<name>A0A0J6T7B0_9HYPH</name>
<feature type="region of interest" description="Disordered" evidence="1">
    <location>
        <begin position="1"/>
        <end position="73"/>
    </location>
</feature>
<protein>
    <submittedName>
        <fullName evidence="2">Uncharacterized protein</fullName>
    </submittedName>
</protein>
<organism evidence="2 3">
    <name type="scientific">Methylobacterium aquaticum</name>
    <dbReference type="NCBI Taxonomy" id="270351"/>
    <lineage>
        <taxon>Bacteria</taxon>
        <taxon>Pseudomonadati</taxon>
        <taxon>Pseudomonadota</taxon>
        <taxon>Alphaproteobacteria</taxon>
        <taxon>Hyphomicrobiales</taxon>
        <taxon>Methylobacteriaceae</taxon>
        <taxon>Methylobacterium</taxon>
    </lineage>
</organism>
<evidence type="ECO:0000256" key="1">
    <source>
        <dbReference type="SAM" id="MobiDB-lite"/>
    </source>
</evidence>
<dbReference type="OrthoDB" id="7998968at2"/>
<proteinExistence type="predicted"/>
<dbReference type="PATRIC" id="fig|270351.6.peg.6823"/>